<keyword evidence="11" id="KW-1185">Reference proteome</keyword>
<organism evidence="10 11">
    <name type="scientific">Streptomyces toxytricini</name>
    <name type="common">Actinomyces toxytricini</name>
    <dbReference type="NCBI Taxonomy" id="67369"/>
    <lineage>
        <taxon>Bacteria</taxon>
        <taxon>Bacillati</taxon>
        <taxon>Actinomycetota</taxon>
        <taxon>Actinomycetes</taxon>
        <taxon>Kitasatosporales</taxon>
        <taxon>Streptomycetaceae</taxon>
        <taxon>Streptomyces</taxon>
    </lineage>
</organism>
<dbReference type="Pfam" id="PF00069">
    <property type="entry name" value="Pkinase"/>
    <property type="match status" value="1"/>
</dbReference>
<dbReference type="Gene3D" id="1.10.510.10">
    <property type="entry name" value="Transferase(Phosphotransferase) domain 1"/>
    <property type="match status" value="1"/>
</dbReference>
<evidence type="ECO:0000256" key="6">
    <source>
        <dbReference type="ARBA" id="ARBA00022840"/>
    </source>
</evidence>
<evidence type="ECO:0000256" key="4">
    <source>
        <dbReference type="ARBA" id="ARBA00022741"/>
    </source>
</evidence>
<dbReference type="InterPro" id="IPR011009">
    <property type="entry name" value="Kinase-like_dom_sf"/>
</dbReference>
<dbReference type="Proteomes" id="UP001617351">
    <property type="component" value="Unassembled WGS sequence"/>
</dbReference>
<reference evidence="10 11" key="1">
    <citation type="submission" date="2024-10" db="EMBL/GenBank/DDBJ databases">
        <title>The Natural Products Discovery Center: Release of the First 8490 Sequenced Strains for Exploring Actinobacteria Biosynthetic Diversity.</title>
        <authorList>
            <person name="Kalkreuter E."/>
            <person name="Kautsar S.A."/>
            <person name="Yang D."/>
            <person name="Bader C.D."/>
            <person name="Teijaro C.N."/>
            <person name="Fluegel L."/>
            <person name="Davis C.M."/>
            <person name="Simpson J.R."/>
            <person name="Lauterbach L."/>
            <person name="Steele A.D."/>
            <person name="Gui C."/>
            <person name="Meng S."/>
            <person name="Li G."/>
            <person name="Viehrig K."/>
            <person name="Ye F."/>
            <person name="Su P."/>
            <person name="Kiefer A.F."/>
            <person name="Nichols A."/>
            <person name="Cepeda A.J."/>
            <person name="Yan W."/>
            <person name="Fan B."/>
            <person name="Jiang Y."/>
            <person name="Adhikari A."/>
            <person name="Zheng C.-J."/>
            <person name="Schuster L."/>
            <person name="Cowan T.M."/>
            <person name="Smanski M.J."/>
            <person name="Chevrette M.G."/>
            <person name="De Carvalho L.P.S."/>
            <person name="Shen B."/>
        </authorList>
    </citation>
    <scope>NUCLEOTIDE SEQUENCE [LARGE SCALE GENOMIC DNA]</scope>
    <source>
        <strain evidence="10 11">NPDC087220</strain>
    </source>
</reference>
<feature type="compositionally biased region" description="Low complexity" evidence="7">
    <location>
        <begin position="252"/>
        <end position="272"/>
    </location>
</feature>
<dbReference type="PROSITE" id="PS00108">
    <property type="entry name" value="PROTEIN_KINASE_ST"/>
    <property type="match status" value="1"/>
</dbReference>
<dbReference type="GO" id="GO:0016301">
    <property type="term" value="F:kinase activity"/>
    <property type="evidence" value="ECO:0007669"/>
    <property type="project" value="UniProtKB-KW"/>
</dbReference>
<comment type="caution">
    <text evidence="10">The sequence shown here is derived from an EMBL/GenBank/DDBJ whole genome shotgun (WGS) entry which is preliminary data.</text>
</comment>
<evidence type="ECO:0000313" key="10">
    <source>
        <dbReference type="EMBL" id="MFJ2823758.1"/>
    </source>
</evidence>
<evidence type="ECO:0000256" key="1">
    <source>
        <dbReference type="ARBA" id="ARBA00012513"/>
    </source>
</evidence>
<feature type="compositionally biased region" description="Low complexity" evidence="7">
    <location>
        <begin position="523"/>
        <end position="536"/>
    </location>
</feature>
<feature type="compositionally biased region" description="Gly residues" evidence="7">
    <location>
        <begin position="368"/>
        <end position="380"/>
    </location>
</feature>
<keyword evidence="8" id="KW-0812">Transmembrane</keyword>
<evidence type="ECO:0000256" key="5">
    <source>
        <dbReference type="ARBA" id="ARBA00022777"/>
    </source>
</evidence>
<dbReference type="PANTHER" id="PTHR43289">
    <property type="entry name" value="MITOGEN-ACTIVATED PROTEIN KINASE KINASE KINASE 20-RELATED"/>
    <property type="match status" value="1"/>
</dbReference>
<feature type="domain" description="Protein kinase" evidence="9">
    <location>
        <begin position="1"/>
        <end position="246"/>
    </location>
</feature>
<evidence type="ECO:0000256" key="2">
    <source>
        <dbReference type="ARBA" id="ARBA00022527"/>
    </source>
</evidence>
<dbReference type="InterPro" id="IPR008271">
    <property type="entry name" value="Ser/Thr_kinase_AS"/>
</dbReference>
<feature type="compositionally biased region" description="Low complexity" evidence="7">
    <location>
        <begin position="350"/>
        <end position="367"/>
    </location>
</feature>
<dbReference type="InterPro" id="IPR000719">
    <property type="entry name" value="Prot_kinase_dom"/>
</dbReference>
<accession>A0ABW8EKI8</accession>
<keyword evidence="8" id="KW-1133">Transmembrane helix</keyword>
<feature type="region of interest" description="Disordered" evidence="7">
    <location>
        <begin position="342"/>
        <end position="385"/>
    </location>
</feature>
<feature type="region of interest" description="Disordered" evidence="7">
    <location>
        <begin position="512"/>
        <end position="572"/>
    </location>
</feature>
<keyword evidence="5 10" id="KW-0418">Kinase</keyword>
<dbReference type="PANTHER" id="PTHR43289:SF6">
    <property type="entry name" value="SERINE_THREONINE-PROTEIN KINASE NEKL-3"/>
    <property type="match status" value="1"/>
</dbReference>
<proteinExistence type="predicted"/>
<feature type="region of interest" description="Disordered" evidence="7">
    <location>
        <begin position="251"/>
        <end position="312"/>
    </location>
</feature>
<keyword evidence="6" id="KW-0067">ATP-binding</keyword>
<feature type="compositionally biased region" description="Gly residues" evidence="7">
    <location>
        <begin position="546"/>
        <end position="560"/>
    </location>
</feature>
<evidence type="ECO:0000256" key="3">
    <source>
        <dbReference type="ARBA" id="ARBA00022679"/>
    </source>
</evidence>
<name>A0ABW8EKI8_STRT5</name>
<keyword evidence="8" id="KW-0472">Membrane</keyword>
<evidence type="ECO:0000256" key="7">
    <source>
        <dbReference type="SAM" id="MobiDB-lite"/>
    </source>
</evidence>
<keyword evidence="2" id="KW-0723">Serine/threonine-protein kinase</keyword>
<evidence type="ECO:0000256" key="8">
    <source>
        <dbReference type="SAM" id="Phobius"/>
    </source>
</evidence>
<protein>
    <recommendedName>
        <fullName evidence="1">non-specific serine/threonine protein kinase</fullName>
        <ecNumber evidence="1">2.7.11.1</ecNumber>
    </recommendedName>
</protein>
<evidence type="ECO:0000259" key="9">
    <source>
        <dbReference type="PROSITE" id="PS50011"/>
    </source>
</evidence>
<sequence>MGVVWRARDEVLAREVAVKEVRAPAGLDGAEVGRLYRRLEREAWAAARVAHRGVVTVYDVVTEDGRPWIVMELVRGLSLADALEAEGPLAPQRAAHVGEQVLAALRAAHAVGVLHRDVKPANVLLANDGRVVLGDFGIARLEGSTAITVTGEVVGSPEYIAPEVALGGEPGTASDLWSLGVTLYTAVEGVSPFRRESALSTLRAVVEGEPREPRRAGALAPVLEGLLHKDPDERPPAEEAARMLRIVGAGGALRDPGGPRAGAGVPEPAVPAHGGGGALAHPGPTAPMPRTGPAPVAEPGAGHGPRPHGPGRAGPVLAAGVAVLVAAVAVLTWLLLAERAAGGGDGSGSAGPSASSASPSASDAEPGAAGGSAGSAGGSGSASASASASVSASASGSPSPSGTAAPHASAAVRAVRAAYAGSCPPAAWRAPAFTAAVAVEPRPASVEYRWVRRGGGSAEGWRSAPYPADGRLELDHTELAHRAGGTLEDAVRLEVRGPAEAVSEWVGFSVVCEEEPPPGGSPSPGTSASPGPGASPEPEPEPDPQAGGGSEPEPGPGTGEAPGAEFDPEAAA</sequence>
<dbReference type="SUPFAM" id="SSF56112">
    <property type="entry name" value="Protein kinase-like (PK-like)"/>
    <property type="match status" value="1"/>
</dbReference>
<keyword evidence="4" id="KW-0547">Nucleotide-binding</keyword>
<keyword evidence="3" id="KW-0808">Transferase</keyword>
<gene>
    <name evidence="10" type="ORF">ACIO7M_21970</name>
</gene>
<dbReference type="SMART" id="SM00220">
    <property type="entry name" value="S_TKc"/>
    <property type="match status" value="1"/>
</dbReference>
<feature type="transmembrane region" description="Helical" evidence="8">
    <location>
        <begin position="316"/>
        <end position="336"/>
    </location>
</feature>
<dbReference type="PROSITE" id="PS50011">
    <property type="entry name" value="PROTEIN_KINASE_DOM"/>
    <property type="match status" value="1"/>
</dbReference>
<dbReference type="CDD" id="cd14014">
    <property type="entry name" value="STKc_PknB_like"/>
    <property type="match status" value="1"/>
</dbReference>
<dbReference type="RefSeq" id="WP_402383622.1">
    <property type="nucleotide sequence ID" value="NZ_JBIUYY010000009.1"/>
</dbReference>
<dbReference type="EC" id="2.7.11.1" evidence="1"/>
<dbReference type="Gene3D" id="3.30.200.20">
    <property type="entry name" value="Phosphorylase Kinase, domain 1"/>
    <property type="match status" value="1"/>
</dbReference>
<evidence type="ECO:0000313" key="11">
    <source>
        <dbReference type="Proteomes" id="UP001617351"/>
    </source>
</evidence>
<dbReference type="EMBL" id="JBIUYY010000009">
    <property type="protein sequence ID" value="MFJ2823758.1"/>
    <property type="molecule type" value="Genomic_DNA"/>
</dbReference>